<dbReference type="Proteomes" id="UP000830768">
    <property type="component" value="Chromosome 8"/>
</dbReference>
<name>A0ACD3Z8X7_FUSSC</name>
<keyword evidence="2" id="KW-1185">Reference proteome</keyword>
<gene>
    <name evidence="1" type="ORF">LCI18_008619</name>
</gene>
<organism evidence="1 2">
    <name type="scientific">Fusarium solani subsp. cucurbitae</name>
    <name type="common">Neocosmosporum cucurbitae</name>
    <dbReference type="NCBI Taxonomy" id="2747967"/>
    <lineage>
        <taxon>Eukaryota</taxon>
        <taxon>Fungi</taxon>
        <taxon>Dikarya</taxon>
        <taxon>Ascomycota</taxon>
        <taxon>Pezizomycotina</taxon>
        <taxon>Sordariomycetes</taxon>
        <taxon>Hypocreomycetidae</taxon>
        <taxon>Hypocreales</taxon>
        <taxon>Nectriaceae</taxon>
        <taxon>Fusarium</taxon>
        <taxon>Fusarium solani species complex</taxon>
    </lineage>
</organism>
<proteinExistence type="predicted"/>
<protein>
    <submittedName>
        <fullName evidence="1">Uncharacterized protein</fullName>
    </submittedName>
</protein>
<sequence length="351" mass="39573">MRLHRVGKDIVKTYNEKAPQEIERRPIPLIVRGFDFYTEQLAFFNVIHHNSADIAPQDGTRWDIKLSLCEWLLKGVKFGDWDLNALDHTAMFALRQAFQTEEKYAVLRRFVQGGMILDDLTEIERQPSQSLLMTPPTDAGAMVLDEAGAMWKADALQVIGYTLRPVAMTGDENQLPPTVMALMDKDGSMLNQFAPDTRTSMLEHFKRTGQACFVLNEQLRIASGQFDLARALIYPDINGFTYGLNTVLDKQPIATEVDKWIRKTHGLESPAGTSLPVFLHCDFSICESLQQSRINEQQNLVAINLVRNLMVDCSMTGDQFVMISPYRANLEVLEKTLKEQASGASGHAVRH</sequence>
<evidence type="ECO:0000313" key="2">
    <source>
        <dbReference type="Proteomes" id="UP000830768"/>
    </source>
</evidence>
<dbReference type="EMBL" id="CP090036">
    <property type="protein sequence ID" value="UPK97684.1"/>
    <property type="molecule type" value="Genomic_DNA"/>
</dbReference>
<evidence type="ECO:0000313" key="1">
    <source>
        <dbReference type="EMBL" id="UPK97684.1"/>
    </source>
</evidence>
<reference evidence="1" key="1">
    <citation type="submission" date="2021-11" db="EMBL/GenBank/DDBJ databases">
        <title>Fusarium solani-melongenae Genome sequencing and assembly.</title>
        <authorList>
            <person name="Xie S."/>
            <person name="Huang L."/>
            <person name="Zhang X."/>
        </authorList>
    </citation>
    <scope>NUCLEOTIDE SEQUENCE</scope>
    <source>
        <strain evidence="1">CRI 24-3</strain>
    </source>
</reference>
<accession>A0ACD3Z8X7</accession>